<name>A0A6J6LDX2_9ZZZZ</name>
<accession>A0A6J6LDX2</accession>
<dbReference type="NCBIfam" id="TIGR03089">
    <property type="entry name" value="TIGR03089 family protein"/>
    <property type="match status" value="1"/>
</dbReference>
<protein>
    <submittedName>
        <fullName evidence="1">Unannotated protein</fullName>
    </submittedName>
</protein>
<gene>
    <name evidence="1" type="ORF">UFOPK2237_00978</name>
</gene>
<sequence>MFAELQKCVRGRGPSPIVTWLSDIGRIELSAITFNNAISKASNFLVDGLELEEDATVSISLGNHWQAPVWFGVALNTGLTIVDREPAITFGTNSVAKTWQGSPEEFVVVSRDPFGMPEKDIAAGFINGSAEVRNFGDFFSPRWPVASDHNAVAIDSGEFTWFQLMQRAQELADANGLESGQSYGLHGSSDLIITIAFQVVLPVAFGHSVVLIDQANPDLDAIKKQEKLEQIVLLG</sequence>
<dbReference type="EMBL" id="CAEZWI010000140">
    <property type="protein sequence ID" value="CAB4659418.1"/>
    <property type="molecule type" value="Genomic_DNA"/>
</dbReference>
<proteinExistence type="predicted"/>
<evidence type="ECO:0000313" key="1">
    <source>
        <dbReference type="EMBL" id="CAB4659418.1"/>
    </source>
</evidence>
<reference evidence="1" key="1">
    <citation type="submission" date="2020-05" db="EMBL/GenBank/DDBJ databases">
        <authorList>
            <person name="Chiriac C."/>
            <person name="Salcher M."/>
            <person name="Ghai R."/>
            <person name="Kavagutti S V."/>
        </authorList>
    </citation>
    <scope>NUCLEOTIDE SEQUENCE</scope>
</reference>
<dbReference type="InterPro" id="IPR017523">
    <property type="entry name" value="Rv3268"/>
</dbReference>
<dbReference type="AlphaFoldDB" id="A0A6J6LDX2"/>
<organism evidence="1">
    <name type="scientific">freshwater metagenome</name>
    <dbReference type="NCBI Taxonomy" id="449393"/>
    <lineage>
        <taxon>unclassified sequences</taxon>
        <taxon>metagenomes</taxon>
        <taxon>ecological metagenomes</taxon>
    </lineage>
</organism>